<accession>A0A1J8Q2E0</accession>
<protein>
    <submittedName>
        <fullName evidence="2">Uncharacterized protein</fullName>
    </submittedName>
</protein>
<organism evidence="2 3">
    <name type="scientific">Rhizopogon vesiculosus</name>
    <dbReference type="NCBI Taxonomy" id="180088"/>
    <lineage>
        <taxon>Eukaryota</taxon>
        <taxon>Fungi</taxon>
        <taxon>Dikarya</taxon>
        <taxon>Basidiomycota</taxon>
        <taxon>Agaricomycotina</taxon>
        <taxon>Agaricomycetes</taxon>
        <taxon>Agaricomycetidae</taxon>
        <taxon>Boletales</taxon>
        <taxon>Suillineae</taxon>
        <taxon>Rhizopogonaceae</taxon>
        <taxon>Rhizopogon</taxon>
    </lineage>
</organism>
<reference evidence="2 3" key="1">
    <citation type="submission" date="2016-03" db="EMBL/GenBank/DDBJ databases">
        <title>Comparative genomics of the ectomycorrhizal sister species Rhizopogon vinicolor and Rhizopogon vesiculosus (Basidiomycota: Boletales) reveals a divergence of the mating type B locus.</title>
        <authorList>
            <person name="Mujic A.B."/>
            <person name="Kuo A."/>
            <person name="Tritt A."/>
            <person name="Lipzen A."/>
            <person name="Chen C."/>
            <person name="Johnson J."/>
            <person name="Sharma A."/>
            <person name="Barry K."/>
            <person name="Grigoriev I.V."/>
            <person name="Spatafora J.W."/>
        </authorList>
    </citation>
    <scope>NUCLEOTIDE SEQUENCE [LARGE SCALE GENOMIC DNA]</scope>
    <source>
        <strain evidence="2 3">AM-OR11-056</strain>
    </source>
</reference>
<feature type="compositionally biased region" description="Polar residues" evidence="1">
    <location>
        <begin position="120"/>
        <end position="150"/>
    </location>
</feature>
<name>A0A1J8Q2E0_9AGAM</name>
<keyword evidence="3" id="KW-1185">Reference proteome</keyword>
<evidence type="ECO:0000313" key="2">
    <source>
        <dbReference type="EMBL" id="OJA15758.1"/>
    </source>
</evidence>
<feature type="region of interest" description="Disordered" evidence="1">
    <location>
        <begin position="101"/>
        <end position="152"/>
    </location>
</feature>
<dbReference type="EMBL" id="LVVM01002901">
    <property type="protein sequence ID" value="OJA15758.1"/>
    <property type="molecule type" value="Genomic_DNA"/>
</dbReference>
<sequence length="210" mass="23136">MLRDVQSRRSTAHRIEYHKDFSMIHGIKFTRFSSLLRRPHTSVRDATIQNKPSTFSPLVWTRALFTRQQLRRDQSTIELEQRPPVVEVPYTRGLARNAMVRRKPKKKAPVPNNIMPINVGTASQPPNGGSPEQQPSGTTWVQQSSPQPQELPTVMPAAVTTASITQPSGGVPYTQQSSQSQVPLTTALAGAAPIVTTTMSITGTPLHPDL</sequence>
<proteinExistence type="predicted"/>
<dbReference type="AlphaFoldDB" id="A0A1J8Q2E0"/>
<evidence type="ECO:0000256" key="1">
    <source>
        <dbReference type="SAM" id="MobiDB-lite"/>
    </source>
</evidence>
<evidence type="ECO:0000313" key="3">
    <source>
        <dbReference type="Proteomes" id="UP000183567"/>
    </source>
</evidence>
<dbReference type="Proteomes" id="UP000183567">
    <property type="component" value="Unassembled WGS sequence"/>
</dbReference>
<gene>
    <name evidence="2" type="ORF">AZE42_05349</name>
</gene>
<feature type="non-terminal residue" evidence="2">
    <location>
        <position position="210"/>
    </location>
</feature>
<comment type="caution">
    <text evidence="2">The sequence shown here is derived from an EMBL/GenBank/DDBJ whole genome shotgun (WGS) entry which is preliminary data.</text>
</comment>